<dbReference type="AlphaFoldDB" id="A0A328ASN3"/>
<evidence type="ECO:0000313" key="7">
    <source>
        <dbReference type="Proteomes" id="UP000249725"/>
    </source>
</evidence>
<proteinExistence type="predicted"/>
<keyword evidence="3" id="KW-0804">Transcription</keyword>
<dbReference type="GO" id="GO:0003677">
    <property type="term" value="F:DNA binding"/>
    <property type="evidence" value="ECO:0007669"/>
    <property type="project" value="UniProtKB-UniRule"/>
</dbReference>
<accession>A0A328ASN3</accession>
<feature type="domain" description="HTH tetR-type" evidence="5">
    <location>
        <begin position="9"/>
        <end position="69"/>
    </location>
</feature>
<evidence type="ECO:0000313" key="6">
    <source>
        <dbReference type="EMBL" id="RAK58083.1"/>
    </source>
</evidence>
<dbReference type="SUPFAM" id="SSF46689">
    <property type="entry name" value="Homeodomain-like"/>
    <property type="match status" value="1"/>
</dbReference>
<keyword evidence="7" id="KW-1185">Reference proteome</keyword>
<keyword evidence="2 4" id="KW-0238">DNA-binding</keyword>
<evidence type="ECO:0000256" key="1">
    <source>
        <dbReference type="ARBA" id="ARBA00023015"/>
    </source>
</evidence>
<dbReference type="InterPro" id="IPR009057">
    <property type="entry name" value="Homeodomain-like_sf"/>
</dbReference>
<keyword evidence="1" id="KW-0805">Transcription regulation</keyword>
<organism evidence="6 7">
    <name type="scientific">Phenylobacterium deserti</name>
    <dbReference type="NCBI Taxonomy" id="1914756"/>
    <lineage>
        <taxon>Bacteria</taxon>
        <taxon>Pseudomonadati</taxon>
        <taxon>Pseudomonadota</taxon>
        <taxon>Alphaproteobacteria</taxon>
        <taxon>Caulobacterales</taxon>
        <taxon>Caulobacteraceae</taxon>
        <taxon>Phenylobacterium</taxon>
    </lineage>
</organism>
<evidence type="ECO:0000256" key="3">
    <source>
        <dbReference type="ARBA" id="ARBA00023163"/>
    </source>
</evidence>
<dbReference type="Gene3D" id="1.10.357.10">
    <property type="entry name" value="Tetracycline Repressor, domain 2"/>
    <property type="match status" value="1"/>
</dbReference>
<comment type="caution">
    <text evidence="6">The sequence shown here is derived from an EMBL/GenBank/DDBJ whole genome shotgun (WGS) entry which is preliminary data.</text>
</comment>
<dbReference type="Proteomes" id="UP000249725">
    <property type="component" value="Unassembled WGS sequence"/>
</dbReference>
<feature type="DNA-binding region" description="H-T-H motif" evidence="4">
    <location>
        <begin position="32"/>
        <end position="51"/>
    </location>
</feature>
<dbReference type="EMBL" id="QFYR01000001">
    <property type="protein sequence ID" value="RAK58083.1"/>
    <property type="molecule type" value="Genomic_DNA"/>
</dbReference>
<dbReference type="RefSeq" id="WP_111514533.1">
    <property type="nucleotide sequence ID" value="NZ_QFYR01000001.1"/>
</dbReference>
<protein>
    <submittedName>
        <fullName evidence="6">TetR/AcrR family transcriptional regulator</fullName>
    </submittedName>
</protein>
<sequence>MRYGSEHKEATRRRLVQETAEVIRHEGLHAVGVAAVMKRLGLTHGGFYAHFDSREALVTAGVDQMYQDGVALFTSRVRKLPPGEALTRYIVFYLSSAHRDFAGGSCPLPVLAADAPRLPGAARDQYAAGAQGVREVLAGLIGALGRPEPEALASSVLAELVGAVALARAEPDPARSDAILSHSRAQLAARLGLEGQS</sequence>
<dbReference type="Gene3D" id="1.10.10.60">
    <property type="entry name" value="Homeodomain-like"/>
    <property type="match status" value="1"/>
</dbReference>
<reference evidence="7" key="1">
    <citation type="submission" date="2018-05" db="EMBL/GenBank/DDBJ databases">
        <authorList>
            <person name="Li X."/>
        </authorList>
    </citation>
    <scope>NUCLEOTIDE SEQUENCE [LARGE SCALE GENOMIC DNA]</scope>
    <source>
        <strain evidence="7">YIM 73061</strain>
    </source>
</reference>
<dbReference type="PROSITE" id="PS50977">
    <property type="entry name" value="HTH_TETR_2"/>
    <property type="match status" value="1"/>
</dbReference>
<evidence type="ECO:0000256" key="2">
    <source>
        <dbReference type="ARBA" id="ARBA00023125"/>
    </source>
</evidence>
<gene>
    <name evidence="6" type="ORF">DJ018_09300</name>
</gene>
<dbReference type="InterPro" id="IPR036271">
    <property type="entry name" value="Tet_transcr_reg_TetR-rel_C_sf"/>
</dbReference>
<evidence type="ECO:0000256" key="4">
    <source>
        <dbReference type="PROSITE-ProRule" id="PRU00335"/>
    </source>
</evidence>
<dbReference type="Pfam" id="PF00440">
    <property type="entry name" value="TetR_N"/>
    <property type="match status" value="1"/>
</dbReference>
<dbReference type="SUPFAM" id="SSF48498">
    <property type="entry name" value="Tetracyclin repressor-like, C-terminal domain"/>
    <property type="match status" value="1"/>
</dbReference>
<evidence type="ECO:0000259" key="5">
    <source>
        <dbReference type="PROSITE" id="PS50977"/>
    </source>
</evidence>
<dbReference type="InterPro" id="IPR001647">
    <property type="entry name" value="HTH_TetR"/>
</dbReference>
<dbReference type="PANTHER" id="PTHR47506:SF7">
    <property type="entry name" value="TRANSCRIPTIONAL REGULATORY PROTEIN"/>
    <property type="match status" value="1"/>
</dbReference>
<dbReference type="OrthoDB" id="9798857at2"/>
<dbReference type="PANTHER" id="PTHR47506">
    <property type="entry name" value="TRANSCRIPTIONAL REGULATORY PROTEIN"/>
    <property type="match status" value="1"/>
</dbReference>
<name>A0A328ASN3_9CAUL</name>